<dbReference type="OrthoDB" id="414243at2759"/>
<protein>
    <submittedName>
        <fullName evidence="3">Putative glutathione S-transferase 5</fullName>
    </submittedName>
</protein>
<keyword evidence="4" id="KW-1185">Reference proteome</keyword>
<dbReference type="SUPFAM" id="SSF47616">
    <property type="entry name" value="GST C-terminal domain-like"/>
    <property type="match status" value="1"/>
</dbReference>
<dbReference type="GO" id="GO:0004364">
    <property type="term" value="F:glutathione transferase activity"/>
    <property type="evidence" value="ECO:0007669"/>
    <property type="project" value="TreeGrafter"/>
</dbReference>
<dbReference type="InterPro" id="IPR036249">
    <property type="entry name" value="Thioredoxin-like_sf"/>
</dbReference>
<reference evidence="3 4" key="1">
    <citation type="journal article" date="2019" name="PLoS Biol.">
        <title>Sex chromosomes control vertical transmission of feminizing Wolbachia symbionts in an isopod.</title>
        <authorList>
            <person name="Becking T."/>
            <person name="Chebbi M.A."/>
            <person name="Giraud I."/>
            <person name="Moumen B."/>
            <person name="Laverre T."/>
            <person name="Caubet Y."/>
            <person name="Peccoud J."/>
            <person name="Gilbert C."/>
            <person name="Cordaux R."/>
        </authorList>
    </citation>
    <scope>NUCLEOTIDE SEQUENCE [LARGE SCALE GENOMIC DNA]</scope>
    <source>
        <strain evidence="3">ANa2</strain>
        <tissue evidence="3">Whole body excluding digestive tract and cuticle</tissue>
    </source>
</reference>
<organism evidence="3 4">
    <name type="scientific">Armadillidium nasatum</name>
    <dbReference type="NCBI Taxonomy" id="96803"/>
    <lineage>
        <taxon>Eukaryota</taxon>
        <taxon>Metazoa</taxon>
        <taxon>Ecdysozoa</taxon>
        <taxon>Arthropoda</taxon>
        <taxon>Crustacea</taxon>
        <taxon>Multicrustacea</taxon>
        <taxon>Malacostraca</taxon>
        <taxon>Eumalacostraca</taxon>
        <taxon>Peracarida</taxon>
        <taxon>Isopoda</taxon>
        <taxon>Oniscidea</taxon>
        <taxon>Crinocheta</taxon>
        <taxon>Armadillidiidae</taxon>
        <taxon>Armadillidium</taxon>
    </lineage>
</organism>
<dbReference type="Proteomes" id="UP000326759">
    <property type="component" value="Unassembled WGS sequence"/>
</dbReference>
<dbReference type="InterPro" id="IPR050213">
    <property type="entry name" value="GST_superfamily"/>
</dbReference>
<dbReference type="PANTHER" id="PTHR11571:SF150">
    <property type="entry name" value="GLUTATHIONE S-TRANSFERASE"/>
    <property type="match status" value="1"/>
</dbReference>
<gene>
    <name evidence="3" type="primary">gst-5</name>
    <name evidence="3" type="ORF">Anas_05925</name>
</gene>
<sequence>MSKYKLVYFNLRGRAEPIRWMFAVAEQPYEDERLDRQKEWPERKKGKKFGLSVDDEWLSAVGNEVADAVHDLIPPAAKFVYMKLAGNVEEANKLLQEFTETFLFPTLKVLEAKLKENKWFCGEKMTWVDILVACYLSQLNTHSEESFISFPLVKSHFERIVALPQIQTWLKQRPQTTH</sequence>
<proteinExistence type="predicted"/>
<keyword evidence="3" id="KW-0808">Transferase</keyword>
<dbReference type="PANTHER" id="PTHR11571">
    <property type="entry name" value="GLUTATHIONE S-TRANSFERASE"/>
    <property type="match status" value="1"/>
</dbReference>
<dbReference type="CDD" id="cd03039">
    <property type="entry name" value="GST_N_Sigma_like"/>
    <property type="match status" value="1"/>
</dbReference>
<feature type="domain" description="GST C-terminal" evidence="2">
    <location>
        <begin position="55"/>
        <end position="178"/>
    </location>
</feature>
<accession>A0A5N5SN10</accession>
<dbReference type="GO" id="GO:0006749">
    <property type="term" value="P:glutathione metabolic process"/>
    <property type="evidence" value="ECO:0007669"/>
    <property type="project" value="TreeGrafter"/>
</dbReference>
<feature type="domain" description="GST N-terminal" evidence="1">
    <location>
        <begin position="2"/>
        <end position="106"/>
    </location>
</feature>
<dbReference type="PROSITE" id="PS50405">
    <property type="entry name" value="GST_CTER"/>
    <property type="match status" value="1"/>
</dbReference>
<dbReference type="Gene3D" id="1.20.1050.130">
    <property type="match status" value="2"/>
</dbReference>
<dbReference type="PROSITE" id="PS50404">
    <property type="entry name" value="GST_NTER"/>
    <property type="match status" value="1"/>
</dbReference>
<evidence type="ECO:0000313" key="4">
    <source>
        <dbReference type="Proteomes" id="UP000326759"/>
    </source>
</evidence>
<dbReference type="InterPro" id="IPR004046">
    <property type="entry name" value="GST_C"/>
</dbReference>
<dbReference type="EMBL" id="SEYY01022623">
    <property type="protein sequence ID" value="KAB7495423.1"/>
    <property type="molecule type" value="Genomic_DNA"/>
</dbReference>
<evidence type="ECO:0000313" key="3">
    <source>
        <dbReference type="EMBL" id="KAB7495423.1"/>
    </source>
</evidence>
<evidence type="ECO:0000259" key="1">
    <source>
        <dbReference type="PROSITE" id="PS50404"/>
    </source>
</evidence>
<evidence type="ECO:0000259" key="2">
    <source>
        <dbReference type="PROSITE" id="PS50405"/>
    </source>
</evidence>
<name>A0A5N5SN10_9CRUS</name>
<dbReference type="InterPro" id="IPR004045">
    <property type="entry name" value="Glutathione_S-Trfase_N"/>
</dbReference>
<comment type="caution">
    <text evidence="3">The sequence shown here is derived from an EMBL/GenBank/DDBJ whole genome shotgun (WGS) entry which is preliminary data.</text>
</comment>
<dbReference type="SUPFAM" id="SSF52833">
    <property type="entry name" value="Thioredoxin-like"/>
    <property type="match status" value="1"/>
</dbReference>
<dbReference type="InterPro" id="IPR036282">
    <property type="entry name" value="Glutathione-S-Trfase_C_sf"/>
</dbReference>
<dbReference type="InterPro" id="IPR010987">
    <property type="entry name" value="Glutathione-S-Trfase_C-like"/>
</dbReference>
<dbReference type="CDD" id="cd03192">
    <property type="entry name" value="GST_C_Sigma_like"/>
    <property type="match status" value="1"/>
</dbReference>
<dbReference type="Pfam" id="PF14497">
    <property type="entry name" value="GST_C_3"/>
    <property type="match status" value="1"/>
</dbReference>
<dbReference type="AlphaFoldDB" id="A0A5N5SN10"/>